<sequence length="50" mass="5698">MSLRALGQHQEAIENYGQAIQYNPTNLEVYINKGVALYKLGQYQRSNKAL</sequence>
<reference evidence="2" key="1">
    <citation type="submission" date="2018-03" db="EMBL/GenBank/DDBJ databases">
        <authorList>
            <person name="Batty M. E."/>
            <person name="Batty M E."/>
        </authorList>
    </citation>
    <scope>NUCLEOTIDE SEQUENCE [LARGE SCALE GENOMIC DNA]</scope>
</reference>
<dbReference type="Pfam" id="PF13414">
    <property type="entry name" value="TPR_11"/>
    <property type="match status" value="1"/>
</dbReference>
<dbReference type="Gene3D" id="1.25.40.10">
    <property type="entry name" value="Tetratricopeptide repeat domain"/>
    <property type="match status" value="1"/>
</dbReference>
<name>A0A2U3QQN0_ORITS</name>
<dbReference type="Proteomes" id="UP000244992">
    <property type="component" value="Chromosome I"/>
</dbReference>
<evidence type="ECO:0000313" key="1">
    <source>
        <dbReference type="EMBL" id="SPR03277.1"/>
    </source>
</evidence>
<evidence type="ECO:0000313" key="2">
    <source>
        <dbReference type="Proteomes" id="UP000244992"/>
    </source>
</evidence>
<dbReference type="EMBL" id="LS398550">
    <property type="protein sequence ID" value="SPR03277.1"/>
    <property type="molecule type" value="Genomic_DNA"/>
</dbReference>
<proteinExistence type="predicted"/>
<gene>
    <name evidence="1" type="ORF">KATO_00209</name>
</gene>
<dbReference type="InterPro" id="IPR011990">
    <property type="entry name" value="TPR-like_helical_dom_sf"/>
</dbReference>
<accession>A0A2U3QQN0</accession>
<protein>
    <submittedName>
        <fullName evidence="1">TPR repeat-containing protein 08</fullName>
    </submittedName>
</protein>
<dbReference type="AlphaFoldDB" id="A0A2U3QQN0"/>
<dbReference type="SUPFAM" id="SSF48452">
    <property type="entry name" value="TPR-like"/>
    <property type="match status" value="1"/>
</dbReference>
<organism evidence="1 2">
    <name type="scientific">Orientia tsutsugamushi</name>
    <name type="common">Rickettsia tsutsugamushi</name>
    <dbReference type="NCBI Taxonomy" id="784"/>
    <lineage>
        <taxon>Bacteria</taxon>
        <taxon>Pseudomonadati</taxon>
        <taxon>Pseudomonadota</taxon>
        <taxon>Alphaproteobacteria</taxon>
        <taxon>Rickettsiales</taxon>
        <taxon>Rickettsiaceae</taxon>
        <taxon>Rickettsieae</taxon>
        <taxon>Orientia</taxon>
    </lineage>
</organism>